<reference evidence="1 2" key="1">
    <citation type="submission" date="2018-05" db="EMBL/GenBank/DDBJ databases">
        <title>Genome sequencing and assembly of the regulated plant pathogen Lachnellula willkommii and related sister species for the development of diagnostic species identification markers.</title>
        <authorList>
            <person name="Giroux E."/>
            <person name="Bilodeau G."/>
        </authorList>
    </citation>
    <scope>NUCLEOTIDE SEQUENCE [LARGE SCALE GENOMIC DNA]</scope>
    <source>
        <strain evidence="1 2">CBS 172.35</strain>
    </source>
</reference>
<accession>A0A559MJL0</accession>
<keyword evidence="2" id="KW-1185">Reference proteome</keyword>
<comment type="caution">
    <text evidence="1">The sequence shown here is derived from an EMBL/GenBank/DDBJ whole genome shotgun (WGS) entry which is preliminary data.</text>
</comment>
<dbReference type="Proteomes" id="UP000315522">
    <property type="component" value="Unassembled WGS sequence"/>
</dbReference>
<feature type="non-terminal residue" evidence="1">
    <location>
        <position position="98"/>
    </location>
</feature>
<proteinExistence type="predicted"/>
<dbReference type="EMBL" id="QGML01000178">
    <property type="protein sequence ID" value="TVY93147.1"/>
    <property type="molecule type" value="Genomic_DNA"/>
</dbReference>
<gene>
    <name evidence="1" type="ORF">LAWI1_G001259</name>
</gene>
<dbReference type="AlphaFoldDB" id="A0A559MJL0"/>
<name>A0A559MJL0_9HELO</name>
<evidence type="ECO:0000313" key="1">
    <source>
        <dbReference type="EMBL" id="TVY93147.1"/>
    </source>
</evidence>
<protein>
    <submittedName>
        <fullName evidence="1">Uncharacterized protein</fullName>
    </submittedName>
</protein>
<feature type="non-terminal residue" evidence="1">
    <location>
        <position position="1"/>
    </location>
</feature>
<sequence>DRQELTGLLISCHCGSEKFTLQSSIPVPYQLCACSIRRKIGASKPNAERNIRRSAISALIARDKTCLELVYWGDVDGDEESNSVVRRPKFLRNMVNVP</sequence>
<organism evidence="1 2">
    <name type="scientific">Lachnellula willkommii</name>
    <dbReference type="NCBI Taxonomy" id="215461"/>
    <lineage>
        <taxon>Eukaryota</taxon>
        <taxon>Fungi</taxon>
        <taxon>Dikarya</taxon>
        <taxon>Ascomycota</taxon>
        <taxon>Pezizomycotina</taxon>
        <taxon>Leotiomycetes</taxon>
        <taxon>Helotiales</taxon>
        <taxon>Lachnaceae</taxon>
        <taxon>Lachnellula</taxon>
    </lineage>
</organism>
<evidence type="ECO:0000313" key="2">
    <source>
        <dbReference type="Proteomes" id="UP000315522"/>
    </source>
</evidence>